<feature type="region of interest" description="Disordered" evidence="1">
    <location>
        <begin position="70"/>
        <end position="190"/>
    </location>
</feature>
<reference evidence="3" key="1">
    <citation type="submission" date="2022-08" db="UniProtKB">
        <authorList>
            <consortium name="EnsemblMetazoa"/>
        </authorList>
    </citation>
    <scope>IDENTIFICATION</scope>
    <source>
        <strain evidence="3">05x7-T-G4-1.051#20</strain>
    </source>
</reference>
<name>A0A8W8MW23_MAGGI</name>
<dbReference type="Proteomes" id="UP000005408">
    <property type="component" value="Unassembled WGS sequence"/>
</dbReference>
<organism evidence="3 4">
    <name type="scientific">Magallana gigas</name>
    <name type="common">Pacific oyster</name>
    <name type="synonym">Crassostrea gigas</name>
    <dbReference type="NCBI Taxonomy" id="29159"/>
    <lineage>
        <taxon>Eukaryota</taxon>
        <taxon>Metazoa</taxon>
        <taxon>Spiralia</taxon>
        <taxon>Lophotrochozoa</taxon>
        <taxon>Mollusca</taxon>
        <taxon>Bivalvia</taxon>
        <taxon>Autobranchia</taxon>
        <taxon>Pteriomorphia</taxon>
        <taxon>Ostreida</taxon>
        <taxon>Ostreoidea</taxon>
        <taxon>Ostreidae</taxon>
        <taxon>Magallana</taxon>
    </lineage>
</organism>
<dbReference type="InterPro" id="IPR036508">
    <property type="entry name" value="Chitin-bd_dom_sf"/>
</dbReference>
<sequence>MALPMLQVGAVLTNLVCTKVPILARPHCYRDNADRYPHKFKCCPYNYVFVNYDRICSCVPKKYAQTLRNEQRYRQQKYNSPSYQKTGYRRVSNYGSQRSKNYGYATKSSTKQSRYRQTPSLNARRKGSYPEPSESISNSVKVTSIKRRYKQNSNPVKFKSIRRKTTSNSLKRTQHVPTNTKSRRNNLRQRPRKDFTNMRINSVKIPKKTVSKVPQKRVQVKTQILSSAKVHDRQTKPKSDNSDKKLIRNVGSSIVATNQRKGSRVKHISPPKRTSASFVKNAKSTKKNLPSEFRQRQYKENVSKIKNIKNDVINHVTQTLISDTKTSQSSGNIPIYYLNYNLKNGIVVQMPVIYEYHVVLPQGIDRAIPMPGNKGYLVPISIYVATSGRFVFNPVILRRHPSLLSHIRLARQRGISIKPIPLRQDTIQSNELSTYLNARSHQFDDILIDHPVPVDPLHDVVPLEAQDHAPQSHFIGVNHRHINNNVQRQNNGVVFGFDNTQNQPQHFPHSRVVKHSKDKTSQPFENINTFFDNATLNGLPNRNSVDPKLQSLRVLSNKDFVDKSSRIKQTFNPNWIPNLDLFQMLTNGQRLNENHPTHIQSKQNIQKTFKNHYVDLHNIISNIPLDSHFDLKTDILGRPIPDIPGPLSLRRQSQGKNHRLHFLGTHKGPVGFPSNNSPPRRAEIMLPETLHLVNTGIPQISESSVPLASSGFADVNVAKSFITKLAEQRMSKRNPTETISVIQKDPFLTKQNKMTLKFQGPETQNLNHQLSNPLAGIAGSTNSMTPIETTLHTGKGTGNIVVQTETGKNATTLAKTITHIGKINANIKGSSNMIGNNIGAFEIPIVQTKTRNTKLQNMLIGNVAKVLDPLSVLRNNQKTLKTTNGLTGTNTKKLIQTMINGQASNLPNSLHGMENPALMNSLLGGSANSLTNLKSNLLGQTGVITNPIAGVEHTASNINPLIGGHARSSTNIQTGLHVQNGTLPNSLAGQTGSIPNPSAGMAKTDAKLDALMGRFPAGSTALQTNLQGLTSSIPNPFSGTENTAIKLNLLKEGSSSNSKNSQTNLQGRIGHIPNPLVGANNPTVNLNTLVGRLQVPSTNLQTNVHGKMGHSPNPMAGIKATTANDLNQLKGLPTSSAANSVGKTDHLPNSVSGIETPAVKFNTLFDIPASNSMKLQTNLQRLIGSIPNPLAGTAKTVANVNALLGSPKSQTNVQGQSGPISNPKAIHDHTAVKHDQGMRSPAETSVKLQLDLQTQSNGIPNTVSNIKNAAVTMNRFHVTHQPVASSTKLIKQIGNLPNPMTGMGKTAVKLRNSNRKPETSTGTMHKLQRQTNNPPNPLSEFGNTAPKSETLIGIGQPALNSVHLELNSPRHTGNVKNLLSGMGNNAVVLENPIGQSEIGITNTFEQLNGHARVIPPQSASVGRINSGLTDNSLRNRMFLRENVNMPIQSNKFKKIPFNPRLLAKQNPFTYRTFFNLSPNGPNTGSSSDRNGVIGIINGNTKIYPIPIFPGAINTKMGEPVFQTGNGFDIFSGQEFSPFIDPTTNLPVGFTVKKFNNEVGGVVDLLQKDKPMASDGRKTINVRAKQPKKENGVIRFLQNDAVIKEIVTVLRRKKKTLGPNKNELFIPPEIIGEKSRNDIVMYLEDVKSSKSLSRKPSNDSVPKDLVKLLKNPVFVRYIDNKTQETTPNTVDLSDPRKLGLIFDRISGSRKPTAIETKTNMTSDISFTKSNTKVLNSKSKESMVFLTAKTVPPLIQKPDAEVLFPADPVITLPPVPVLKFDSIELNHQKPLKMNLTKDLCQGCIIDGGLGYANHPSSCERFIVCYPGEGGKLVPIEQQCPHGLFWSQKALTCRLPKDVLCPYDICLRKKGKHQYPHEENCLSYWECQEGYSVPKCCPSGTSFKEGQGCVSNDGSCKSRCPLGDSEIQPVFWQGNFVTSLLGECDRRAVPGSRNKYERHVYYQSHAGVAGRIQQEWMLQECSPGTEFHPEVCDCRVSGDPAALNKIKHVCSPDVYLPFTHNLKDESSSRTHVRADNVSLATSGSACFIGRSALAMPKFANMELGSYLYVKLTYRHMSSSPKNEVLVYNGDCERKPSLILGSTADGNFVSVVTTSGEQHTLHVKSSVPASEWRTVSLVIDNGHIRVTSDSQTEQKNTFGVLERAPCGLKLGWGEGYENFNGCIDEFTLYRCRPDGPLV</sequence>
<dbReference type="InterPro" id="IPR002557">
    <property type="entry name" value="Chitin-bd_dom"/>
</dbReference>
<feature type="compositionally biased region" description="Polar residues" evidence="1">
    <location>
        <begin position="93"/>
        <end position="121"/>
    </location>
</feature>
<dbReference type="GO" id="GO:0008061">
    <property type="term" value="F:chitin binding"/>
    <property type="evidence" value="ECO:0007669"/>
    <property type="project" value="InterPro"/>
</dbReference>
<protein>
    <recommendedName>
        <fullName evidence="2">Chitin-binding type-2 domain-containing protein</fullName>
    </recommendedName>
</protein>
<dbReference type="SUPFAM" id="SSF49899">
    <property type="entry name" value="Concanavalin A-like lectins/glucanases"/>
    <property type="match status" value="1"/>
</dbReference>
<keyword evidence="4" id="KW-1185">Reference proteome</keyword>
<feature type="compositionally biased region" description="Basic residues" evidence="1">
    <location>
        <begin position="181"/>
        <end position="190"/>
    </location>
</feature>
<feature type="compositionally biased region" description="Polar residues" evidence="1">
    <location>
        <begin position="166"/>
        <end position="180"/>
    </location>
</feature>
<dbReference type="InterPro" id="IPR013320">
    <property type="entry name" value="ConA-like_dom_sf"/>
</dbReference>
<dbReference type="SMART" id="SM00494">
    <property type="entry name" value="ChtBD2"/>
    <property type="match status" value="2"/>
</dbReference>
<accession>A0A8W8MW23</accession>
<evidence type="ECO:0000313" key="4">
    <source>
        <dbReference type="Proteomes" id="UP000005408"/>
    </source>
</evidence>
<dbReference type="PROSITE" id="PS50940">
    <property type="entry name" value="CHIT_BIND_II"/>
    <property type="match status" value="1"/>
</dbReference>
<dbReference type="Gene3D" id="2.170.140.10">
    <property type="entry name" value="Chitin binding domain"/>
    <property type="match status" value="1"/>
</dbReference>
<evidence type="ECO:0000313" key="3">
    <source>
        <dbReference type="EnsemblMetazoa" id="G4173.3:cds"/>
    </source>
</evidence>
<dbReference type="GO" id="GO:0005576">
    <property type="term" value="C:extracellular region"/>
    <property type="evidence" value="ECO:0007669"/>
    <property type="project" value="InterPro"/>
</dbReference>
<dbReference type="SUPFAM" id="SSF57625">
    <property type="entry name" value="Invertebrate chitin-binding proteins"/>
    <property type="match status" value="1"/>
</dbReference>
<feature type="domain" description="Chitin-binding type-2" evidence="2">
    <location>
        <begin position="1795"/>
        <end position="1860"/>
    </location>
</feature>
<dbReference type="Pfam" id="PF01607">
    <property type="entry name" value="CBM_14"/>
    <property type="match status" value="1"/>
</dbReference>
<feature type="compositionally biased region" description="Polar residues" evidence="1">
    <location>
        <begin position="1319"/>
        <end position="1333"/>
    </location>
</feature>
<evidence type="ECO:0000256" key="1">
    <source>
        <dbReference type="SAM" id="MobiDB-lite"/>
    </source>
</evidence>
<evidence type="ECO:0000259" key="2">
    <source>
        <dbReference type="PROSITE" id="PS50940"/>
    </source>
</evidence>
<feature type="compositionally biased region" description="Polar residues" evidence="1">
    <location>
        <begin position="76"/>
        <end position="85"/>
    </location>
</feature>
<feature type="region of interest" description="Disordered" evidence="1">
    <location>
        <begin position="1314"/>
        <end position="1337"/>
    </location>
</feature>
<proteinExistence type="predicted"/>
<dbReference type="EnsemblMetazoa" id="G4173.3">
    <property type="protein sequence ID" value="G4173.3:cds"/>
    <property type="gene ID" value="G4173"/>
</dbReference>